<gene>
    <name evidence="1" type="ORF">EV420DRAFT_211698</name>
</gene>
<evidence type="ECO:0000313" key="2">
    <source>
        <dbReference type="Proteomes" id="UP001175211"/>
    </source>
</evidence>
<sequence length="214" mass="24208">MRSNRGRAISFQVSHQPLGYGARAQILARIKLRGNTARSRSGVGLRLPSRTGSDKAIYCPDTVAIHGRYCYLSPWRSIMILSTVLIGNCQGFFCAKAGGKIELGDNSLHHSVTKVMICRGLGPWSSNPRRFIVEKQPLEVRLGMTSRRLGDYTRCSCPLTDRKLRHTSFQPPLEMHFCNNVSLSFLRVFDRKVKTSVRNIPPRSIPFYVRNEKN</sequence>
<organism evidence="1 2">
    <name type="scientific">Armillaria tabescens</name>
    <name type="common">Ringless honey mushroom</name>
    <name type="synonym">Agaricus tabescens</name>
    <dbReference type="NCBI Taxonomy" id="1929756"/>
    <lineage>
        <taxon>Eukaryota</taxon>
        <taxon>Fungi</taxon>
        <taxon>Dikarya</taxon>
        <taxon>Basidiomycota</taxon>
        <taxon>Agaricomycotina</taxon>
        <taxon>Agaricomycetes</taxon>
        <taxon>Agaricomycetidae</taxon>
        <taxon>Agaricales</taxon>
        <taxon>Marasmiineae</taxon>
        <taxon>Physalacriaceae</taxon>
        <taxon>Desarmillaria</taxon>
    </lineage>
</organism>
<dbReference type="RefSeq" id="XP_060332497.1">
    <property type="nucleotide sequence ID" value="XM_060481231.1"/>
</dbReference>
<reference evidence="1" key="1">
    <citation type="submission" date="2023-06" db="EMBL/GenBank/DDBJ databases">
        <authorList>
            <consortium name="Lawrence Berkeley National Laboratory"/>
            <person name="Ahrendt S."/>
            <person name="Sahu N."/>
            <person name="Indic B."/>
            <person name="Wong-Bajracharya J."/>
            <person name="Merenyi Z."/>
            <person name="Ke H.-M."/>
            <person name="Monk M."/>
            <person name="Kocsube S."/>
            <person name="Drula E."/>
            <person name="Lipzen A."/>
            <person name="Balint B."/>
            <person name="Henrissat B."/>
            <person name="Andreopoulos B."/>
            <person name="Martin F.M."/>
            <person name="Harder C.B."/>
            <person name="Rigling D."/>
            <person name="Ford K.L."/>
            <person name="Foster G.D."/>
            <person name="Pangilinan J."/>
            <person name="Papanicolaou A."/>
            <person name="Barry K."/>
            <person name="LaButti K."/>
            <person name="Viragh M."/>
            <person name="Koriabine M."/>
            <person name="Yan M."/>
            <person name="Riley R."/>
            <person name="Champramary S."/>
            <person name="Plett K.L."/>
            <person name="Tsai I.J."/>
            <person name="Slot J."/>
            <person name="Sipos G."/>
            <person name="Plett J."/>
            <person name="Nagy L.G."/>
            <person name="Grigoriev I.V."/>
        </authorList>
    </citation>
    <scope>NUCLEOTIDE SEQUENCE</scope>
    <source>
        <strain evidence="1">CCBAS 213</strain>
    </source>
</reference>
<dbReference type="GeneID" id="85364779"/>
<dbReference type="AlphaFoldDB" id="A0AA39N7I5"/>
<accession>A0AA39N7I5</accession>
<keyword evidence="2" id="KW-1185">Reference proteome</keyword>
<proteinExistence type="predicted"/>
<protein>
    <submittedName>
        <fullName evidence="1">Uncharacterized protein</fullName>
    </submittedName>
</protein>
<comment type="caution">
    <text evidence="1">The sequence shown here is derived from an EMBL/GenBank/DDBJ whole genome shotgun (WGS) entry which is preliminary data.</text>
</comment>
<dbReference type="EMBL" id="JAUEPS010000012">
    <property type="protein sequence ID" value="KAK0460458.1"/>
    <property type="molecule type" value="Genomic_DNA"/>
</dbReference>
<dbReference type="Proteomes" id="UP001175211">
    <property type="component" value="Unassembled WGS sequence"/>
</dbReference>
<evidence type="ECO:0000313" key="1">
    <source>
        <dbReference type="EMBL" id="KAK0460458.1"/>
    </source>
</evidence>
<name>A0AA39N7I5_ARMTA</name>